<reference evidence="2" key="1">
    <citation type="submission" date="2015-05" db="EMBL/GenBank/DDBJ databases">
        <title>Draft genome sequencing of a biphenyl-degrading bacterium, Pseudomonas balearica KF707 (=NBRC110670).</title>
        <authorList>
            <person name="Kimura N."/>
            <person name="Hirose J."/>
            <person name="Watanabe T."/>
            <person name="Suenaga H."/>
            <person name="Fujihara H."/>
            <person name="Noguchi M."/>
            <person name="Hashimoto M."/>
            <person name="Shimodaira J."/>
            <person name="Tsuchikane K."/>
            <person name="Hosoyama A."/>
            <person name="Yamazoe A."/>
            <person name="Fujita N."/>
            <person name="Furukawa K."/>
        </authorList>
    </citation>
    <scope>NUCLEOTIDE SEQUENCE [LARGE SCALE GENOMIC DNA]</scope>
    <source>
        <strain evidence="2">DSM 10086 / NBRC 110670 / KF707</strain>
    </source>
</reference>
<dbReference type="RefSeq" id="WP_004422029.1">
    <property type="nucleotide sequence ID" value="NZ_AJMR01000214.1"/>
</dbReference>
<reference evidence="1 2" key="2">
    <citation type="journal article" date="2017" name="Int. J. Syst. Evol. Microbiol.">
        <title>Pseudomonas furukawaii sp. nov., a polychlorinated biphenyl-degrading bacterium isolated from biphenyl-contaminated soil in Japan.</title>
        <authorList>
            <person name="Kimura N."/>
            <person name="Watanabe T."/>
            <person name="Suenaga H."/>
            <person name="Fujihara H."/>
            <person name="Futagami T."/>
            <person name="Goto M."/>
            <person name="Hanada S."/>
            <person name="Hirose J."/>
        </authorList>
    </citation>
    <scope>NUCLEOTIDE SEQUENCE [LARGE SCALE GENOMIC DNA]</scope>
    <source>
        <strain evidence="2">DSM 10086 / NBRC 110670 / KF707</strain>
    </source>
</reference>
<keyword evidence="2" id="KW-1185">Reference proteome</keyword>
<protein>
    <submittedName>
        <fullName evidence="1">Uncharacterized protein</fullName>
    </submittedName>
</protein>
<accession>A0AAD1C0D9</accession>
<dbReference type="KEGG" id="pfuw:KF707C_33130"/>
<dbReference type="Proteomes" id="UP000218554">
    <property type="component" value="Chromosome"/>
</dbReference>
<dbReference type="EMBL" id="AP014862">
    <property type="protein sequence ID" value="BAU75001.1"/>
    <property type="molecule type" value="Genomic_DNA"/>
</dbReference>
<organism evidence="1 2">
    <name type="scientific">Metapseudomonas furukawaii</name>
    <name type="common">Pseudomonas furukawaii</name>
    <dbReference type="NCBI Taxonomy" id="1149133"/>
    <lineage>
        <taxon>Bacteria</taxon>
        <taxon>Pseudomonadati</taxon>
        <taxon>Pseudomonadota</taxon>
        <taxon>Gammaproteobacteria</taxon>
        <taxon>Pseudomonadales</taxon>
        <taxon>Pseudomonadaceae</taxon>
        <taxon>Metapseudomonas</taxon>
    </lineage>
</organism>
<sequence>MKQHRTRLFLLTALAIMTNGFSLLGFSHGSVGAVAKTIECNHNIGRGILTERALKSLSGNPPSGRQPLPRLFDLGSIAGFHGRLA</sequence>
<dbReference type="AlphaFoldDB" id="A0AAD1C0D9"/>
<evidence type="ECO:0000313" key="2">
    <source>
        <dbReference type="Proteomes" id="UP000218554"/>
    </source>
</evidence>
<name>A0AAD1C0D9_METFU</name>
<evidence type="ECO:0000313" key="1">
    <source>
        <dbReference type="EMBL" id="BAU75001.1"/>
    </source>
</evidence>
<proteinExistence type="predicted"/>
<gene>
    <name evidence="1" type="ORF">KF707C_33130</name>
</gene>